<accession>A0AAE0I588</accession>
<evidence type="ECO:0000313" key="2">
    <source>
        <dbReference type="EMBL" id="KAK3318630.1"/>
    </source>
</evidence>
<sequence>MYWCHWTKLPKSFLGVLPFYHHVVHSSITTGRHDTTSGPGTKAEELDGSRYCILLVTYLTLPAEVRYLSLFLLVPLPVLQIGVTSESYLHVVEEEEEEEEEEDDAMSGSQESQESQTELRVAAITS</sequence>
<feature type="compositionally biased region" description="Low complexity" evidence="1">
    <location>
        <begin position="109"/>
        <end position="118"/>
    </location>
</feature>
<protein>
    <submittedName>
        <fullName evidence="2">Uncharacterized protein</fullName>
    </submittedName>
</protein>
<proteinExistence type="predicted"/>
<evidence type="ECO:0000313" key="3">
    <source>
        <dbReference type="Proteomes" id="UP001283341"/>
    </source>
</evidence>
<reference evidence="2" key="1">
    <citation type="journal article" date="2023" name="Mol. Phylogenet. Evol.">
        <title>Genome-scale phylogeny and comparative genomics of the fungal order Sordariales.</title>
        <authorList>
            <person name="Hensen N."/>
            <person name="Bonometti L."/>
            <person name="Westerberg I."/>
            <person name="Brannstrom I.O."/>
            <person name="Guillou S."/>
            <person name="Cros-Aarteil S."/>
            <person name="Calhoun S."/>
            <person name="Haridas S."/>
            <person name="Kuo A."/>
            <person name="Mondo S."/>
            <person name="Pangilinan J."/>
            <person name="Riley R."/>
            <person name="LaButti K."/>
            <person name="Andreopoulos B."/>
            <person name="Lipzen A."/>
            <person name="Chen C."/>
            <person name="Yan M."/>
            <person name="Daum C."/>
            <person name="Ng V."/>
            <person name="Clum A."/>
            <person name="Steindorff A."/>
            <person name="Ohm R.A."/>
            <person name="Martin F."/>
            <person name="Silar P."/>
            <person name="Natvig D.O."/>
            <person name="Lalanne C."/>
            <person name="Gautier V."/>
            <person name="Ament-Velasquez S.L."/>
            <person name="Kruys A."/>
            <person name="Hutchinson M.I."/>
            <person name="Powell A.J."/>
            <person name="Barry K."/>
            <person name="Miller A.N."/>
            <person name="Grigoriev I.V."/>
            <person name="Debuchy R."/>
            <person name="Gladieux P."/>
            <person name="Hiltunen Thoren M."/>
            <person name="Johannesson H."/>
        </authorList>
    </citation>
    <scope>NUCLEOTIDE SEQUENCE</scope>
    <source>
        <strain evidence="2">CBS 118394</strain>
    </source>
</reference>
<organism evidence="2 3">
    <name type="scientific">Apodospora peruviana</name>
    <dbReference type="NCBI Taxonomy" id="516989"/>
    <lineage>
        <taxon>Eukaryota</taxon>
        <taxon>Fungi</taxon>
        <taxon>Dikarya</taxon>
        <taxon>Ascomycota</taxon>
        <taxon>Pezizomycotina</taxon>
        <taxon>Sordariomycetes</taxon>
        <taxon>Sordariomycetidae</taxon>
        <taxon>Sordariales</taxon>
        <taxon>Lasiosphaeriaceae</taxon>
        <taxon>Apodospora</taxon>
    </lineage>
</organism>
<feature type="region of interest" description="Disordered" evidence="1">
    <location>
        <begin position="90"/>
        <end position="126"/>
    </location>
</feature>
<feature type="compositionally biased region" description="Acidic residues" evidence="1">
    <location>
        <begin position="93"/>
        <end position="105"/>
    </location>
</feature>
<dbReference type="AlphaFoldDB" id="A0AAE0I588"/>
<keyword evidence="3" id="KW-1185">Reference proteome</keyword>
<dbReference type="Proteomes" id="UP001283341">
    <property type="component" value="Unassembled WGS sequence"/>
</dbReference>
<dbReference type="EMBL" id="JAUEDM010000004">
    <property type="protein sequence ID" value="KAK3318630.1"/>
    <property type="molecule type" value="Genomic_DNA"/>
</dbReference>
<name>A0AAE0I588_9PEZI</name>
<reference evidence="2" key="2">
    <citation type="submission" date="2023-06" db="EMBL/GenBank/DDBJ databases">
        <authorList>
            <consortium name="Lawrence Berkeley National Laboratory"/>
            <person name="Haridas S."/>
            <person name="Hensen N."/>
            <person name="Bonometti L."/>
            <person name="Westerberg I."/>
            <person name="Brannstrom I.O."/>
            <person name="Guillou S."/>
            <person name="Cros-Aarteil S."/>
            <person name="Calhoun S."/>
            <person name="Kuo A."/>
            <person name="Mondo S."/>
            <person name="Pangilinan J."/>
            <person name="Riley R."/>
            <person name="Labutti K."/>
            <person name="Andreopoulos B."/>
            <person name="Lipzen A."/>
            <person name="Chen C."/>
            <person name="Yanf M."/>
            <person name="Daum C."/>
            <person name="Ng V."/>
            <person name="Clum A."/>
            <person name="Steindorff A."/>
            <person name="Ohm R."/>
            <person name="Martin F."/>
            <person name="Silar P."/>
            <person name="Natvig D."/>
            <person name="Lalanne C."/>
            <person name="Gautier V."/>
            <person name="Ament-Velasquez S.L."/>
            <person name="Kruys A."/>
            <person name="Hutchinson M.I."/>
            <person name="Powell A.J."/>
            <person name="Barry K."/>
            <person name="Miller A.N."/>
            <person name="Grigoriev I.V."/>
            <person name="Debuchy R."/>
            <person name="Gladieux P."/>
            <person name="Thoren M.H."/>
            <person name="Johannesson H."/>
        </authorList>
    </citation>
    <scope>NUCLEOTIDE SEQUENCE</scope>
    <source>
        <strain evidence="2">CBS 118394</strain>
    </source>
</reference>
<gene>
    <name evidence="2" type="ORF">B0H66DRAFT_533135</name>
</gene>
<comment type="caution">
    <text evidence="2">The sequence shown here is derived from an EMBL/GenBank/DDBJ whole genome shotgun (WGS) entry which is preliminary data.</text>
</comment>
<evidence type="ECO:0000256" key="1">
    <source>
        <dbReference type="SAM" id="MobiDB-lite"/>
    </source>
</evidence>